<proteinExistence type="inferred from homology"/>
<dbReference type="AlphaFoldDB" id="A0A232FL99"/>
<dbReference type="PROSITE" id="PS00249">
    <property type="entry name" value="PDGF_1"/>
    <property type="match status" value="1"/>
</dbReference>
<feature type="region of interest" description="Disordered" evidence="5">
    <location>
        <begin position="452"/>
        <end position="487"/>
    </location>
</feature>
<dbReference type="GO" id="GO:0008284">
    <property type="term" value="P:positive regulation of cell population proliferation"/>
    <property type="evidence" value="ECO:0007669"/>
    <property type="project" value="TreeGrafter"/>
</dbReference>
<dbReference type="STRING" id="543379.A0A232FL99"/>
<sequence>MSLIEENEVILAAMAVEPQMDWWDAFVKDNYSNEKCLQYFKCSRKTFTFLVKSLKPHIAPKIGALDSDSPLYLRKGVSVDKQVAVLLYKLTTCVDYVGISKKFKIHKTTIHKILYKSIIAINKYLLHSTVSMPKPEEAEIICNDFEQAYKLPQIIGAMTLAHIPISSPINLNYKFLNSKLYASFVLQTVIDSNFLFRDVSVRHAGATEPQLIIADSNIYKYSHKVMPPRSLELAKQINRVQSVEEFYKLINVIPSELSYSVGFTDRFGGAERSNAIKAKQAVCMPELQVVPVLENPDPAAVYYPSCVRIKRCGGCCNHELLSCQPTATEIRNYEIHVTKIEEDLGQYNAFKEIVPLEEHTACKCHCKVKEKDCSEKQYYSEHECRCICKNLDEEDKCRQQNEKKYWNESSCSCQCRKVEECSTGFFFDQNLCSCKPLPISRHWFSDERRTGYNFRQPTGKPKETPPVIVTLDASDPRRKHKEDPEYK</sequence>
<dbReference type="SUPFAM" id="SSF57501">
    <property type="entry name" value="Cystine-knot cytokines"/>
    <property type="match status" value="1"/>
</dbReference>
<gene>
    <name evidence="7" type="ORF">TSAR_004713</name>
</gene>
<dbReference type="SMART" id="SM00141">
    <property type="entry name" value="PDGF"/>
    <property type="match status" value="1"/>
</dbReference>
<dbReference type="InterPro" id="IPR000072">
    <property type="entry name" value="PDGF/VEGF_dom"/>
</dbReference>
<evidence type="ECO:0000259" key="6">
    <source>
        <dbReference type="PROSITE" id="PS50278"/>
    </source>
</evidence>
<dbReference type="GO" id="GO:0008083">
    <property type="term" value="F:growth factor activity"/>
    <property type="evidence" value="ECO:0007669"/>
    <property type="project" value="UniProtKB-KW"/>
</dbReference>
<feature type="domain" description="Platelet-derived growth factor (PDGF) family profile" evidence="6">
    <location>
        <begin position="302"/>
        <end position="369"/>
    </location>
</feature>
<evidence type="ECO:0000313" key="7">
    <source>
        <dbReference type="EMBL" id="OXU31435.1"/>
    </source>
</evidence>
<dbReference type="GO" id="GO:0051781">
    <property type="term" value="P:positive regulation of cell division"/>
    <property type="evidence" value="ECO:0007669"/>
    <property type="project" value="UniProtKB-KW"/>
</dbReference>
<protein>
    <recommendedName>
        <fullName evidence="6">Platelet-derived growth factor (PDGF) family profile domain-containing protein</fullName>
    </recommendedName>
</protein>
<keyword evidence="3" id="KW-0497">Mitogen</keyword>
<keyword evidence="8" id="KW-1185">Reference proteome</keyword>
<evidence type="ECO:0000256" key="1">
    <source>
        <dbReference type="ARBA" id="ARBA00006686"/>
    </source>
</evidence>
<comment type="similarity">
    <text evidence="1 4">Belongs to the PDGF/VEGF growth factor family.</text>
</comment>
<dbReference type="PANTHER" id="PTHR11633">
    <property type="entry name" value="PLATELET-DERIVED GROWTH FACTOR"/>
    <property type="match status" value="1"/>
</dbReference>
<evidence type="ECO:0000313" key="8">
    <source>
        <dbReference type="Proteomes" id="UP000215335"/>
    </source>
</evidence>
<name>A0A232FL99_9HYME</name>
<dbReference type="Pfam" id="PF00341">
    <property type="entry name" value="PDGF"/>
    <property type="match status" value="1"/>
</dbReference>
<dbReference type="InterPro" id="IPR023581">
    <property type="entry name" value="PD_growth_factor_CS"/>
</dbReference>
<accession>A0A232FL99</accession>
<dbReference type="Gene3D" id="2.10.90.10">
    <property type="entry name" value="Cystine-knot cytokines"/>
    <property type="match status" value="1"/>
</dbReference>
<dbReference type="PANTHER" id="PTHR11633:SF1">
    <property type="entry name" value="LD28763P"/>
    <property type="match status" value="1"/>
</dbReference>
<evidence type="ECO:0000256" key="5">
    <source>
        <dbReference type="SAM" id="MobiDB-lite"/>
    </source>
</evidence>
<dbReference type="EMBL" id="NNAY01000057">
    <property type="protein sequence ID" value="OXU31435.1"/>
    <property type="molecule type" value="Genomic_DNA"/>
</dbReference>
<reference evidence="7 8" key="1">
    <citation type="journal article" date="2017" name="Curr. Biol.">
        <title>The Evolution of Venom by Co-option of Single-Copy Genes.</title>
        <authorList>
            <person name="Martinson E.O."/>
            <person name="Mrinalini"/>
            <person name="Kelkar Y.D."/>
            <person name="Chang C.H."/>
            <person name="Werren J.H."/>
        </authorList>
    </citation>
    <scope>NUCLEOTIDE SEQUENCE [LARGE SCALE GENOMIC DNA]</scope>
    <source>
        <strain evidence="7 8">Alberta</strain>
        <tissue evidence="7">Whole body</tissue>
    </source>
</reference>
<organism evidence="7 8">
    <name type="scientific">Trichomalopsis sarcophagae</name>
    <dbReference type="NCBI Taxonomy" id="543379"/>
    <lineage>
        <taxon>Eukaryota</taxon>
        <taxon>Metazoa</taxon>
        <taxon>Ecdysozoa</taxon>
        <taxon>Arthropoda</taxon>
        <taxon>Hexapoda</taxon>
        <taxon>Insecta</taxon>
        <taxon>Pterygota</taxon>
        <taxon>Neoptera</taxon>
        <taxon>Endopterygota</taxon>
        <taxon>Hymenoptera</taxon>
        <taxon>Apocrita</taxon>
        <taxon>Proctotrupomorpha</taxon>
        <taxon>Chalcidoidea</taxon>
        <taxon>Pteromalidae</taxon>
        <taxon>Pteromalinae</taxon>
        <taxon>Trichomalopsis</taxon>
    </lineage>
</organism>
<dbReference type="GO" id="GO:0070851">
    <property type="term" value="F:growth factor receptor binding"/>
    <property type="evidence" value="ECO:0007669"/>
    <property type="project" value="TreeGrafter"/>
</dbReference>
<evidence type="ECO:0000256" key="2">
    <source>
        <dbReference type="ARBA" id="ARBA00023030"/>
    </source>
</evidence>
<dbReference type="OrthoDB" id="8878063at2759"/>
<dbReference type="GO" id="GO:0016020">
    <property type="term" value="C:membrane"/>
    <property type="evidence" value="ECO:0007669"/>
    <property type="project" value="InterPro"/>
</dbReference>
<dbReference type="InterPro" id="IPR029034">
    <property type="entry name" value="Cystine-knot_cytokine"/>
</dbReference>
<dbReference type="GO" id="GO:0005615">
    <property type="term" value="C:extracellular space"/>
    <property type="evidence" value="ECO:0007669"/>
    <property type="project" value="TreeGrafter"/>
</dbReference>
<comment type="caution">
    <text evidence="7">The sequence shown here is derived from an EMBL/GenBank/DDBJ whole genome shotgun (WGS) entry which is preliminary data.</text>
</comment>
<keyword evidence="2 4" id="KW-0339">Growth factor</keyword>
<evidence type="ECO:0000256" key="3">
    <source>
        <dbReference type="ARBA" id="ARBA00023246"/>
    </source>
</evidence>
<evidence type="ECO:0000256" key="4">
    <source>
        <dbReference type="RuleBase" id="RU003818"/>
    </source>
</evidence>
<dbReference type="PROSITE" id="PS50278">
    <property type="entry name" value="PDGF_2"/>
    <property type="match status" value="1"/>
</dbReference>
<dbReference type="Proteomes" id="UP000215335">
    <property type="component" value="Unassembled WGS sequence"/>
</dbReference>